<evidence type="ECO:0000313" key="2">
    <source>
        <dbReference type="Proteomes" id="UP000094565"/>
    </source>
</evidence>
<sequence>MERRQKATQDALVPRLLHADYRAKVEEFKKVRIIQDSSILDSTRLEYDMVIENQRGISLFGIPLYGGNSLVHPLDPPNYETESGKPVNDFELFPLPDLSWRWTWDKWRVLMIGDLDEQGWSYAYTRFRSHRWRGIYRVNNFIRRRLWIRERIQEDSNLIEKDLTDSMITQNLESIKKTKSPVDTESGFPADLFELLEDCKIDRERTELLLRTVLEKTKGDKTILQNYYDFVQKIVDKTFVFNNSKKLFWDQLASVHHI</sequence>
<dbReference type="Proteomes" id="UP000094565">
    <property type="component" value="Chromosome 1"/>
</dbReference>
<dbReference type="OrthoDB" id="72441at2759"/>
<dbReference type="EMBL" id="CP014584">
    <property type="protein sequence ID" value="ANZ73554.1"/>
    <property type="molecule type" value="Genomic_DNA"/>
</dbReference>
<accession>A0A1B2J6C8</accession>
<organism evidence="1 2">
    <name type="scientific">Komagataella pastoris</name>
    <name type="common">Yeast</name>
    <name type="synonym">Pichia pastoris</name>
    <dbReference type="NCBI Taxonomy" id="4922"/>
    <lineage>
        <taxon>Eukaryota</taxon>
        <taxon>Fungi</taxon>
        <taxon>Dikarya</taxon>
        <taxon>Ascomycota</taxon>
        <taxon>Saccharomycotina</taxon>
        <taxon>Pichiomycetes</taxon>
        <taxon>Pichiales</taxon>
        <taxon>Pichiaceae</taxon>
        <taxon>Komagataella</taxon>
    </lineage>
</organism>
<proteinExistence type="predicted"/>
<keyword evidence="2" id="KW-1185">Reference proteome</keyword>
<evidence type="ECO:0000313" key="1">
    <source>
        <dbReference type="EMBL" id="ANZ73554.1"/>
    </source>
</evidence>
<reference evidence="1 2" key="1">
    <citation type="submission" date="2016-02" db="EMBL/GenBank/DDBJ databases">
        <title>Comparative genomic and transcriptomic foundation for Pichia pastoris.</title>
        <authorList>
            <person name="Love K.R."/>
            <person name="Shah K.A."/>
            <person name="Whittaker C.A."/>
            <person name="Wu J."/>
            <person name="Bartlett M.C."/>
            <person name="Ma D."/>
            <person name="Leeson R.L."/>
            <person name="Priest M."/>
            <person name="Young S.K."/>
            <person name="Love J.C."/>
        </authorList>
    </citation>
    <scope>NUCLEOTIDE SEQUENCE [LARGE SCALE GENOMIC DNA]</scope>
    <source>
        <strain evidence="1 2">ATCC 28485</strain>
    </source>
</reference>
<dbReference type="AlphaFoldDB" id="A0A1B2J6C8"/>
<protein>
    <submittedName>
        <fullName evidence="1">BA75_00586T0</fullName>
    </submittedName>
</protein>
<gene>
    <name evidence="1" type="primary">SPO73</name>
    <name evidence="1" type="ORF">ATY40_BA7500586</name>
</gene>
<name>A0A1B2J6C8_PICPA</name>